<keyword evidence="3" id="KW-1185">Reference proteome</keyword>
<accession>A0A067JG00</accession>
<evidence type="ECO:0000313" key="2">
    <source>
        <dbReference type="EMBL" id="KDP22742.1"/>
    </source>
</evidence>
<reference evidence="2 3" key="1">
    <citation type="journal article" date="2014" name="PLoS ONE">
        <title>Global Analysis of Gene Expression Profiles in Physic Nut (Jatropha curcas L.) Seedlings Exposed to Salt Stress.</title>
        <authorList>
            <person name="Zhang L."/>
            <person name="Zhang C."/>
            <person name="Wu P."/>
            <person name="Chen Y."/>
            <person name="Li M."/>
            <person name="Jiang H."/>
            <person name="Wu G."/>
        </authorList>
    </citation>
    <scope>NUCLEOTIDE SEQUENCE [LARGE SCALE GENOMIC DNA]</scope>
    <source>
        <strain evidence="3">cv. GZQX0401</strain>
        <tissue evidence="2">Young leaves</tissue>
    </source>
</reference>
<evidence type="ECO:0000256" key="1">
    <source>
        <dbReference type="SAM" id="MobiDB-lite"/>
    </source>
</evidence>
<proteinExistence type="predicted"/>
<gene>
    <name evidence="2" type="ORF">JCGZ_02401</name>
</gene>
<name>A0A067JG00_JATCU</name>
<dbReference type="AlphaFoldDB" id="A0A067JG00"/>
<sequence length="199" mass="21477">MARAKAFDSDASGSGTSGLSSSAHQPVLPPSLPFVPSSSTPVSRPIQSSPAAQSPTIQGVSISAMETARLLENYTTARERLVSSQAESKAESRIDEVALYLEAVGGEKKRKDHSPSTVPRSLLHYGLVLMSRRDRLQNLERMSCGCPRVTLFSKRVLKASLLHPKHFLKCSSKSGQCLRLGVLRSVFEALDSRGAQVDV</sequence>
<feature type="region of interest" description="Disordered" evidence="1">
    <location>
        <begin position="1"/>
        <end position="58"/>
    </location>
</feature>
<feature type="compositionally biased region" description="Low complexity" evidence="1">
    <location>
        <begin position="34"/>
        <end position="45"/>
    </location>
</feature>
<organism evidence="2 3">
    <name type="scientific">Jatropha curcas</name>
    <name type="common">Barbados nut</name>
    <dbReference type="NCBI Taxonomy" id="180498"/>
    <lineage>
        <taxon>Eukaryota</taxon>
        <taxon>Viridiplantae</taxon>
        <taxon>Streptophyta</taxon>
        <taxon>Embryophyta</taxon>
        <taxon>Tracheophyta</taxon>
        <taxon>Spermatophyta</taxon>
        <taxon>Magnoliopsida</taxon>
        <taxon>eudicotyledons</taxon>
        <taxon>Gunneridae</taxon>
        <taxon>Pentapetalae</taxon>
        <taxon>rosids</taxon>
        <taxon>fabids</taxon>
        <taxon>Malpighiales</taxon>
        <taxon>Euphorbiaceae</taxon>
        <taxon>Crotonoideae</taxon>
        <taxon>Jatropheae</taxon>
        <taxon>Jatropha</taxon>
    </lineage>
</organism>
<evidence type="ECO:0000313" key="3">
    <source>
        <dbReference type="Proteomes" id="UP000027138"/>
    </source>
</evidence>
<protein>
    <submittedName>
        <fullName evidence="2">Uncharacterized protein</fullName>
    </submittedName>
</protein>
<dbReference type="EMBL" id="KK915390">
    <property type="protein sequence ID" value="KDP22742.1"/>
    <property type="molecule type" value="Genomic_DNA"/>
</dbReference>
<dbReference type="Proteomes" id="UP000027138">
    <property type="component" value="Unassembled WGS sequence"/>
</dbReference>
<feature type="compositionally biased region" description="Polar residues" evidence="1">
    <location>
        <begin position="46"/>
        <end position="58"/>
    </location>
</feature>
<feature type="compositionally biased region" description="Low complexity" evidence="1">
    <location>
        <begin position="9"/>
        <end position="23"/>
    </location>
</feature>